<dbReference type="RefSeq" id="WP_138652910.1">
    <property type="nucleotide sequence ID" value="NZ_CP040637.1"/>
</dbReference>
<gene>
    <name evidence="2" type="ORF">FGF80_06575</name>
</gene>
<name>A0A4P9TGN9_9EURY</name>
<organism evidence="2 3">
    <name type="scientific">Natrinema pallidum</name>
    <dbReference type="NCBI Taxonomy" id="69527"/>
    <lineage>
        <taxon>Archaea</taxon>
        <taxon>Methanobacteriati</taxon>
        <taxon>Methanobacteriota</taxon>
        <taxon>Stenosarchaea group</taxon>
        <taxon>Halobacteria</taxon>
        <taxon>Halobacteriales</taxon>
        <taxon>Natrialbaceae</taxon>
        <taxon>Natrinema</taxon>
    </lineage>
</organism>
<evidence type="ECO:0000256" key="1">
    <source>
        <dbReference type="SAM" id="Phobius"/>
    </source>
</evidence>
<keyword evidence="1" id="KW-0812">Transmembrane</keyword>
<dbReference type="EMBL" id="CP040637">
    <property type="protein sequence ID" value="QCW02920.1"/>
    <property type="molecule type" value="Genomic_DNA"/>
</dbReference>
<feature type="transmembrane region" description="Helical" evidence="1">
    <location>
        <begin position="272"/>
        <end position="290"/>
    </location>
</feature>
<dbReference type="Proteomes" id="UP000307562">
    <property type="component" value="Chromosome"/>
</dbReference>
<proteinExistence type="predicted"/>
<feature type="transmembrane region" description="Helical" evidence="1">
    <location>
        <begin position="6"/>
        <end position="32"/>
    </location>
</feature>
<dbReference type="KEGG" id="npl:FGF80_06575"/>
<reference evidence="3" key="1">
    <citation type="submission" date="2019-05" db="EMBL/GenBank/DDBJ databases">
        <title>Complete Genome Sequence and Methylation Pattern of the Halophilic Archaeon Natrinema pallidum BOL6-1.</title>
        <authorList>
            <person name="DasSarma P."/>
            <person name="DasSarma B.P."/>
            <person name="DasSarma S.L."/>
            <person name="Martinez F.L."/>
            <person name="Guzman D."/>
            <person name="Roberts R.J."/>
            <person name="DasSarma S."/>
        </authorList>
    </citation>
    <scope>NUCLEOTIDE SEQUENCE [LARGE SCALE GENOMIC DNA]</scope>
    <source>
        <strain evidence="3">BOL6-1</strain>
    </source>
</reference>
<keyword evidence="3" id="KW-1185">Reference proteome</keyword>
<protein>
    <submittedName>
        <fullName evidence="2">Uncharacterized protein</fullName>
    </submittedName>
</protein>
<keyword evidence="1" id="KW-0472">Membrane</keyword>
<dbReference type="GeneID" id="96155627"/>
<accession>A0A4P9TGN9</accession>
<evidence type="ECO:0000313" key="2">
    <source>
        <dbReference type="EMBL" id="QCW02920.1"/>
    </source>
</evidence>
<sequence>MEGGNYFFSSLAQVVATAIGFILAFSGVIYTIQKNRAREEIGRMIEETAPVYKKYGDITSTVTDELWEEGDFAAPFKGLTHMFMKDPDLESWAEKQDDQTTALLWAHLRQINTKLLLISSTSNAGNVTAEFDSLEEHIREAKDLTEDDEAVTDIHSELGDSTSNCRNQRVFDISEESPDPFYMQDRSQDYSIKTIDDLNTILTELDSTLHGIRARYTPERVEYYDEPPMAIFRQVVLLFISGVLIPVGFLIRYPDSLNQAIFSLFGHTVSEYLFLLIQLSLIVFISWMLFRSLLTIWNYMNFADVGGVVIEEK</sequence>
<feature type="transmembrane region" description="Helical" evidence="1">
    <location>
        <begin position="230"/>
        <end position="252"/>
    </location>
</feature>
<evidence type="ECO:0000313" key="3">
    <source>
        <dbReference type="Proteomes" id="UP000307562"/>
    </source>
</evidence>
<dbReference type="AlphaFoldDB" id="A0A4P9TGN9"/>
<keyword evidence="1" id="KW-1133">Transmembrane helix</keyword>